<dbReference type="EMBL" id="ACJN02000003">
    <property type="protein sequence ID" value="EFI33678.1"/>
    <property type="molecule type" value="Genomic_DNA"/>
</dbReference>
<evidence type="ECO:0000256" key="5">
    <source>
        <dbReference type="PIRSR" id="PIRSR000806-2"/>
    </source>
</evidence>
<dbReference type="InterPro" id="IPR029044">
    <property type="entry name" value="Nucleotide-diphossugar_trans"/>
</dbReference>
<feature type="binding site" evidence="5">
    <location>
        <position position="375"/>
    </location>
    <ligand>
        <name>UTP</name>
        <dbReference type="ChEBI" id="CHEBI:46398"/>
    </ligand>
</feature>
<accession>D6SSL2</accession>
<name>D6SSL2_9BACT</name>
<gene>
    <name evidence="6" type="ORF">Dthio_PD1014</name>
</gene>
<dbReference type="Gene3D" id="3.90.550.10">
    <property type="entry name" value="Spore Coat Polysaccharide Biosynthesis Protein SpsA, Chain A"/>
    <property type="match status" value="1"/>
</dbReference>
<dbReference type="GO" id="GO:0003983">
    <property type="term" value="F:UTP:glucose-1-phosphate uridylyltransferase activity"/>
    <property type="evidence" value="ECO:0007669"/>
    <property type="project" value="InterPro"/>
</dbReference>
<feature type="binding site" evidence="4">
    <location>
        <position position="199"/>
    </location>
    <ligand>
        <name>substrate</name>
    </ligand>
</feature>
<evidence type="ECO:0000256" key="1">
    <source>
        <dbReference type="ARBA" id="ARBA00010401"/>
    </source>
</evidence>
<evidence type="ECO:0000313" key="6">
    <source>
        <dbReference type="EMBL" id="EFI33678.1"/>
    </source>
</evidence>
<dbReference type="PANTHER" id="PTHR43511">
    <property type="match status" value="1"/>
</dbReference>
<feature type="binding site" evidence="5">
    <location>
        <position position="229"/>
    </location>
    <ligand>
        <name>UTP</name>
        <dbReference type="ChEBI" id="CHEBI:46398"/>
    </ligand>
</feature>
<dbReference type="AlphaFoldDB" id="D6SSL2"/>
<dbReference type="SUPFAM" id="SSF53448">
    <property type="entry name" value="Nucleotide-diphospho-sugar transferases"/>
    <property type="match status" value="1"/>
</dbReference>
<protein>
    <submittedName>
        <fullName evidence="6">UTP--glucose-1-phosphate uridylyltransferase</fullName>
    </submittedName>
</protein>
<evidence type="ECO:0000256" key="3">
    <source>
        <dbReference type="ARBA" id="ARBA00022695"/>
    </source>
</evidence>
<feature type="binding site" evidence="5">
    <location>
        <position position="170"/>
    </location>
    <ligand>
        <name>UTP</name>
        <dbReference type="ChEBI" id="CHEBI:46398"/>
    </ligand>
</feature>
<dbReference type="InterPro" id="IPR002618">
    <property type="entry name" value="UDPGP_fam"/>
</dbReference>
<comment type="caution">
    <text evidence="6">The sequence shown here is derived from an EMBL/GenBank/DDBJ whole genome shotgun (WGS) entry which is preliminary data.</text>
</comment>
<feature type="binding site" evidence="5">
    <location>
        <position position="107"/>
    </location>
    <ligand>
        <name>UTP</name>
        <dbReference type="ChEBI" id="CHEBI:46398"/>
    </ligand>
</feature>
<organism evidence="6 7">
    <name type="scientific">Desulfonatronospira thiodismutans ASO3-1</name>
    <dbReference type="NCBI Taxonomy" id="555779"/>
    <lineage>
        <taxon>Bacteria</taxon>
        <taxon>Pseudomonadati</taxon>
        <taxon>Thermodesulfobacteriota</taxon>
        <taxon>Desulfovibrionia</taxon>
        <taxon>Desulfovibrionales</taxon>
        <taxon>Desulfonatronovibrionaceae</taxon>
        <taxon>Desulfonatronospira</taxon>
    </lineage>
</organism>
<feature type="binding site" evidence="5">
    <location>
        <position position="198"/>
    </location>
    <ligand>
        <name>UTP</name>
        <dbReference type="ChEBI" id="CHEBI:46398"/>
    </ligand>
</feature>
<sequence>MDSKNLECISNTDPDLMQMFKAYALKMEEQSLPPIVVNLFKCYFSQLLYGSQGKLTQQEIIPVEQNELESLDSISKYREKVPEAISELAVIKLNGGLGTSMGLEKAKSLIKVREEKSFLNLIAEQIKVLREKYQTRVPLLFMNSFRTHMDTMMHVQEIDNPYHLPQAFLQHKYPKILTDDLSPAKWPENPELEWNPPGHGDIYTALVTSGVLKNLLEKGYKYAFISNSDNLGATVDENILGYLKAKEFTFLMEVTPRTITDRKGGHLCRLLKNDRLAVREIAQCPENELEDFMDIQKYSFFNTNSIWLNLEELEKVFVRHRMVPLDLIINTKNLDPRNPDSPKVYQLETAMGSAISAFDHAGALNVPRDRFAPVKTTSDLLAVKSDLYEMTDMMTIVPNPRRKDPMPDIHLDSGFFKNIDQFEDRFAAGIPSLLECQELRVEGNVYFGRDVKIKGNTFIRNTSAKPVTIQDGSELEGQVNL</sequence>
<dbReference type="eggNOG" id="COG4284">
    <property type="taxonomic scope" value="Bacteria"/>
</dbReference>
<dbReference type="FunFam" id="2.160.10.10:FF:000001">
    <property type="entry name" value="UTP--glucose-1-phosphate uridylyltransferase"/>
    <property type="match status" value="1"/>
</dbReference>
<dbReference type="Gene3D" id="2.160.10.10">
    <property type="entry name" value="Hexapeptide repeat proteins"/>
    <property type="match status" value="1"/>
</dbReference>
<reference evidence="6" key="1">
    <citation type="submission" date="2010-05" db="EMBL/GenBank/DDBJ databases">
        <title>The draft genome of Desulfonatronospira thiodismutans ASO3-1.</title>
        <authorList>
            <consortium name="US DOE Joint Genome Institute (JGI-PGF)"/>
            <person name="Lucas S."/>
            <person name="Copeland A."/>
            <person name="Lapidus A."/>
            <person name="Cheng J.-F."/>
            <person name="Bruce D."/>
            <person name="Goodwin L."/>
            <person name="Pitluck S."/>
            <person name="Chertkov O."/>
            <person name="Brettin T."/>
            <person name="Detter J.C."/>
            <person name="Han C."/>
            <person name="Land M.L."/>
            <person name="Hauser L."/>
            <person name="Kyrpides N."/>
            <person name="Mikhailova N."/>
            <person name="Muyzer G."/>
            <person name="Woyke T."/>
        </authorList>
    </citation>
    <scope>NUCLEOTIDE SEQUENCE [LARGE SCALE GENOMIC DNA]</scope>
    <source>
        <strain evidence="6">ASO3-1</strain>
    </source>
</reference>
<dbReference type="Pfam" id="PF01704">
    <property type="entry name" value="UDPGP"/>
    <property type="match status" value="1"/>
</dbReference>
<dbReference type="OrthoDB" id="9804758at2"/>
<dbReference type="FunFam" id="3.90.550.10:FF:000002">
    <property type="entry name" value="UTP--glucose-1-phosphate uridylyltransferase"/>
    <property type="match status" value="1"/>
</dbReference>
<evidence type="ECO:0000313" key="7">
    <source>
        <dbReference type="Proteomes" id="UP000005496"/>
    </source>
</evidence>
<dbReference type="InterPro" id="IPR016267">
    <property type="entry name" value="UDPGP_trans"/>
</dbReference>
<dbReference type="RefSeq" id="WP_008871027.1">
    <property type="nucleotide sequence ID" value="NZ_ACJN02000003.1"/>
</dbReference>
<keyword evidence="2" id="KW-0808">Transferase</keyword>
<evidence type="ECO:0000256" key="2">
    <source>
        <dbReference type="ARBA" id="ARBA00022679"/>
    </source>
</evidence>
<dbReference type="GO" id="GO:0006011">
    <property type="term" value="P:UDP-alpha-D-glucose metabolic process"/>
    <property type="evidence" value="ECO:0007669"/>
    <property type="project" value="InterPro"/>
</dbReference>
<dbReference type="Proteomes" id="UP000005496">
    <property type="component" value="Unassembled WGS sequence"/>
</dbReference>
<dbReference type="PIRSF" id="PIRSF000806">
    <property type="entry name" value="UDPGP"/>
    <property type="match status" value="1"/>
</dbReference>
<keyword evidence="3 6" id="KW-0548">Nucleotidyltransferase</keyword>
<keyword evidence="7" id="KW-1185">Reference proteome</keyword>
<evidence type="ECO:0000256" key="4">
    <source>
        <dbReference type="PIRSR" id="PIRSR000806-1"/>
    </source>
</evidence>
<proteinExistence type="inferred from homology"/>
<comment type="similarity">
    <text evidence="1">Belongs to the UDPGP type 1 family.</text>
</comment>